<dbReference type="InterPro" id="IPR046372">
    <property type="entry name" value="PARG_cat_C"/>
</dbReference>
<dbReference type="EMBL" id="JABAHT010000314">
    <property type="protein sequence ID" value="KAF4658318.1"/>
    <property type="molecule type" value="Genomic_DNA"/>
</dbReference>
<dbReference type="Proteomes" id="UP000570595">
    <property type="component" value="Unassembled WGS sequence"/>
</dbReference>
<dbReference type="GO" id="GO:0009225">
    <property type="term" value="P:nucleotide-sugar metabolic process"/>
    <property type="evidence" value="ECO:0007669"/>
    <property type="project" value="TreeGrafter"/>
</dbReference>
<dbReference type="GO" id="GO:0005634">
    <property type="term" value="C:nucleus"/>
    <property type="evidence" value="ECO:0007669"/>
    <property type="project" value="TreeGrafter"/>
</dbReference>
<evidence type="ECO:0000256" key="1">
    <source>
        <dbReference type="ARBA" id="ARBA00009545"/>
    </source>
</evidence>
<dbReference type="Pfam" id="PF23643">
    <property type="entry name" value="TRAPPC13_C"/>
    <property type="match status" value="1"/>
</dbReference>
<feature type="domain" description="PARG helical" evidence="8">
    <location>
        <begin position="450"/>
        <end position="562"/>
    </location>
</feature>
<dbReference type="Pfam" id="PF06159">
    <property type="entry name" value="TRAPPC13_N"/>
    <property type="match status" value="1"/>
</dbReference>
<comment type="similarity">
    <text evidence="1">Belongs to the poly(ADP-ribose) glycohydrolase family.</text>
</comment>
<name>A0A7J6LED3_PEROL</name>
<feature type="binding site" evidence="5">
    <location>
        <position position="674"/>
    </location>
    <ligand>
        <name>substrate</name>
    </ligand>
</feature>
<dbReference type="GO" id="GO:0005975">
    <property type="term" value="P:carbohydrate metabolic process"/>
    <property type="evidence" value="ECO:0007669"/>
    <property type="project" value="InterPro"/>
</dbReference>
<dbReference type="GO" id="GO:0005737">
    <property type="term" value="C:cytoplasm"/>
    <property type="evidence" value="ECO:0007669"/>
    <property type="project" value="TreeGrafter"/>
</dbReference>
<evidence type="ECO:0000256" key="5">
    <source>
        <dbReference type="PIRSR" id="PIRSR607724-2"/>
    </source>
</evidence>
<dbReference type="EC" id="3.2.1.143" evidence="2"/>
<dbReference type="InterPro" id="IPR048362">
    <property type="entry name" value="PARG_helical"/>
</dbReference>
<feature type="active site" evidence="4">
    <location>
        <position position="632"/>
    </location>
</feature>
<feature type="active site" evidence="4">
    <location>
        <position position="633"/>
    </location>
</feature>
<evidence type="ECO:0000313" key="11">
    <source>
        <dbReference type="EMBL" id="KAF4658318.1"/>
    </source>
</evidence>
<evidence type="ECO:0000259" key="6">
    <source>
        <dbReference type="Pfam" id="PF05028"/>
    </source>
</evidence>
<evidence type="ECO:0000259" key="8">
    <source>
        <dbReference type="Pfam" id="PF20811"/>
    </source>
</evidence>
<dbReference type="InterPro" id="IPR055428">
    <property type="entry name" value="TRAPPC13_C"/>
</dbReference>
<dbReference type="InterPro" id="IPR055427">
    <property type="entry name" value="TRAPPC13_N"/>
</dbReference>
<gene>
    <name evidence="10" type="ORF">FOL46_007356</name>
    <name evidence="11" type="ORF">FOZ61_005715</name>
</gene>
<evidence type="ECO:0000259" key="9">
    <source>
        <dbReference type="Pfam" id="PF23643"/>
    </source>
</evidence>
<keyword evidence="3" id="KW-0378">Hydrolase</keyword>
<dbReference type="Proteomes" id="UP000572268">
    <property type="component" value="Unassembled WGS sequence"/>
</dbReference>
<evidence type="ECO:0000259" key="7">
    <source>
        <dbReference type="Pfam" id="PF06159"/>
    </source>
</evidence>
<accession>A0A7J6LED3</accession>
<feature type="binding site" evidence="5">
    <location>
        <position position="617"/>
    </location>
    <ligand>
        <name>substrate</name>
    </ligand>
</feature>
<evidence type="ECO:0000313" key="10">
    <source>
        <dbReference type="EMBL" id="KAF4657582.1"/>
    </source>
</evidence>
<feature type="binding site" evidence="5">
    <location>
        <position position="631"/>
    </location>
    <ligand>
        <name>substrate</name>
    </ligand>
</feature>
<dbReference type="GO" id="GO:0004649">
    <property type="term" value="F:poly(ADP-ribose) glycohydrolase activity"/>
    <property type="evidence" value="ECO:0007669"/>
    <property type="project" value="UniProtKB-EC"/>
</dbReference>
<feature type="domain" description="Trafficking protein particle complex subunit 13 C-terminal" evidence="9">
    <location>
        <begin position="302"/>
        <end position="385"/>
    </location>
</feature>
<dbReference type="GO" id="GO:1990966">
    <property type="term" value="P:ATP generation from poly-ADP-D-ribose"/>
    <property type="evidence" value="ECO:0007669"/>
    <property type="project" value="TreeGrafter"/>
</dbReference>
<dbReference type="PANTHER" id="PTHR12837">
    <property type="entry name" value="POLY ADP-RIBOSE GLYCOHYDROLASE"/>
    <property type="match status" value="1"/>
</dbReference>
<evidence type="ECO:0000313" key="13">
    <source>
        <dbReference type="Proteomes" id="UP000572268"/>
    </source>
</evidence>
<feature type="domain" description="Trafficking protein particle complex subunit 13 N-terminal" evidence="7">
    <location>
        <begin position="30"/>
        <end position="147"/>
    </location>
</feature>
<comment type="caution">
    <text evidence="10">The sequence shown here is derived from an EMBL/GenBank/DDBJ whole genome shotgun (WGS) entry which is preliminary data.</text>
</comment>
<dbReference type="Pfam" id="PF20811">
    <property type="entry name" value="PARG_cat_N"/>
    <property type="match status" value="1"/>
</dbReference>
<dbReference type="EMBL" id="JABANN010000514">
    <property type="protein sequence ID" value="KAF4657582.1"/>
    <property type="molecule type" value="Genomic_DNA"/>
</dbReference>
<evidence type="ECO:0000256" key="2">
    <source>
        <dbReference type="ARBA" id="ARBA00012255"/>
    </source>
</evidence>
<dbReference type="Pfam" id="PF05028">
    <property type="entry name" value="PARG_cat_C"/>
    <property type="match status" value="1"/>
</dbReference>
<evidence type="ECO:0000256" key="4">
    <source>
        <dbReference type="PIRSR" id="PIRSR607724-1"/>
    </source>
</evidence>
<evidence type="ECO:0000256" key="3">
    <source>
        <dbReference type="ARBA" id="ARBA00022801"/>
    </source>
</evidence>
<evidence type="ECO:0000313" key="12">
    <source>
        <dbReference type="Proteomes" id="UP000570595"/>
    </source>
</evidence>
<sequence length="832" mass="91567">MPGRDPIDVKVMRDCHNPLLGVDTSRKLGDASLKLPREVSDMFVGEAFQGFITVAVDSPSISTLYNVTLRVNLSCPAVGEESVSLVDTTDHPLRVLAKECPVEQVVTTRGKFSLSVPSIHILQVQMTYTMSPDGETLYFKRSYKFPVVAPLAVHHEVVQLDTRLLCNVTVTNTHPTANIAIFDTEIEPLPGFLSQPVGDTRSTHVLPPKEANAAEYVFQLSPRGSSVDISYVRQLASYGVFKYQWRCPQLGSASDSLLGVKQQLDVRPLQQQDLDLRLQASSYDAAVASKVSGLPEGVLAATVEKPFSIQVEVVNNSERDIALAIHYDVDALGDVQIAGATEETLGTIQAFSSLPFTLSLFPFAAGIFTLGSGISLRDKETDAKYLYLPTTSSDWSVYEEILKPVCSQQGTTPDQLRDVLERIAEVYARRDRAARFYKDLPRMLWKLPVKERAAFLGTAVPEMARRVIEIEAVMGIKTVGLLRKRRGGQEEHSVSFTPYQASALLSLAFFGVPMYWSDDGCSGRGKPSVRFNFAKFYHDRHNQVAKLRCIILYFNHQCGATGTSDDRHITITRVRGTHGRMGEWWSTRDVPMSKLEVRGDGERIEDAVGLLQADFANCRVGGGVLSSGCVQEEIRFMICPELLLSTLVGAVDPLADYEAMYIHGAIQFTDYIGYGSSFECSGYVEGAAAQQPSWVIVMDALHFGQHSAHRATQHVLRELNKCHIALTAPGLHDGVAFATGNWGCGVFGGDPQLKSILQWLACSTAGRDISYFPYGDSRVAELSRVAAVVEQKGWTVGDLAAKILLYVEGEVPMIYVKIPSARSLKVDYEDSR</sequence>
<dbReference type="OrthoDB" id="1937899at2759"/>
<organism evidence="10 13">
    <name type="scientific">Perkinsus olseni</name>
    <name type="common">Perkinsus atlanticus</name>
    <dbReference type="NCBI Taxonomy" id="32597"/>
    <lineage>
        <taxon>Eukaryota</taxon>
        <taxon>Sar</taxon>
        <taxon>Alveolata</taxon>
        <taxon>Perkinsozoa</taxon>
        <taxon>Perkinsea</taxon>
        <taxon>Perkinsida</taxon>
        <taxon>Perkinsidae</taxon>
        <taxon>Perkinsus</taxon>
    </lineage>
</organism>
<dbReference type="InterPro" id="IPR007724">
    <property type="entry name" value="Poly_GlycHdrlase"/>
</dbReference>
<dbReference type="PANTHER" id="PTHR12837:SF0">
    <property type="entry name" value="POLY(ADP-RIBOSE) GLYCOHYDROLASE"/>
    <property type="match status" value="1"/>
</dbReference>
<dbReference type="AlphaFoldDB" id="A0A7J6LED3"/>
<feature type="active site" evidence="4">
    <location>
        <position position="614"/>
    </location>
</feature>
<reference evidence="12 13" key="1">
    <citation type="submission" date="2020-04" db="EMBL/GenBank/DDBJ databases">
        <title>Perkinsus olseni comparative genomics.</title>
        <authorList>
            <person name="Bogema D.R."/>
        </authorList>
    </citation>
    <scope>NUCLEOTIDE SEQUENCE [LARGE SCALE GENOMIC DNA]</scope>
    <source>
        <strain evidence="11">ATCC PRA-179</strain>
        <strain evidence="10">ATCC PRA-31</strain>
    </source>
</reference>
<dbReference type="GO" id="GO:0006282">
    <property type="term" value="P:regulation of DNA repair"/>
    <property type="evidence" value="ECO:0007669"/>
    <property type="project" value="InterPro"/>
</dbReference>
<proteinExistence type="inferred from homology"/>
<feature type="domain" description="PARG catalytic Macro" evidence="6">
    <location>
        <begin position="585"/>
        <end position="780"/>
    </location>
</feature>
<protein>
    <recommendedName>
        <fullName evidence="2">poly(ADP-ribose) glycohydrolase</fullName>
        <ecNumber evidence="2">3.2.1.143</ecNumber>
    </recommendedName>
</protein>